<dbReference type="PIRSF" id="PIRSF003230">
    <property type="entry name" value="YbgC"/>
    <property type="match status" value="1"/>
</dbReference>
<organism evidence="3 4">
    <name type="scientific">Halodesulfovibrio spirochaetisodalis</name>
    <dbReference type="NCBI Taxonomy" id="1560234"/>
    <lineage>
        <taxon>Bacteria</taxon>
        <taxon>Pseudomonadati</taxon>
        <taxon>Thermodesulfobacteriota</taxon>
        <taxon>Desulfovibrionia</taxon>
        <taxon>Desulfovibrionales</taxon>
        <taxon>Desulfovibrionaceae</taxon>
        <taxon>Halodesulfovibrio</taxon>
    </lineage>
</organism>
<name>A0A1B7XL33_9BACT</name>
<dbReference type="CDD" id="cd00586">
    <property type="entry name" value="4HBT"/>
    <property type="match status" value="1"/>
</dbReference>
<accession>A0A1B7XL33</accession>
<evidence type="ECO:0000313" key="4">
    <source>
        <dbReference type="Proteomes" id="UP000091979"/>
    </source>
</evidence>
<keyword evidence="2" id="KW-0378">Hydrolase</keyword>
<dbReference type="PANTHER" id="PTHR31793:SF27">
    <property type="entry name" value="NOVEL THIOESTERASE SUPERFAMILY DOMAIN AND SAPOSIN A-TYPE DOMAIN CONTAINING PROTEIN (0610012H03RIK)"/>
    <property type="match status" value="1"/>
</dbReference>
<protein>
    <submittedName>
        <fullName evidence="3">Thioesterase</fullName>
    </submittedName>
</protein>
<sequence length="139" mass="16559">MTEFPTPETWLAHRVSYGETDAMSVMYHAEHIHLFERSRSEFIRERGMSYRVVEEQGLNLPVREVQCRYRRPARYDDLLYIRVGISKWGRASMTFVYEIYNEEKDTLIATGFTEHACVNDKGRPVKVPDWFKELFTDKK</sequence>
<dbReference type="PATRIC" id="fig|1560234.3.peg.1969"/>
<dbReference type="STRING" id="1560234.SP90_02570"/>
<dbReference type="Proteomes" id="UP000091979">
    <property type="component" value="Unassembled WGS sequence"/>
</dbReference>
<dbReference type="InterPro" id="IPR050563">
    <property type="entry name" value="4-hydroxybenzoyl-CoA_TE"/>
</dbReference>
<evidence type="ECO:0000256" key="1">
    <source>
        <dbReference type="ARBA" id="ARBA00005953"/>
    </source>
</evidence>
<dbReference type="EMBL" id="JXMS01000003">
    <property type="protein sequence ID" value="OBQ56219.1"/>
    <property type="molecule type" value="Genomic_DNA"/>
</dbReference>
<dbReference type="OrthoDB" id="9808429at2"/>
<comment type="caution">
    <text evidence="3">The sequence shown here is derived from an EMBL/GenBank/DDBJ whole genome shotgun (WGS) entry which is preliminary data.</text>
</comment>
<dbReference type="AlphaFoldDB" id="A0A1B7XL33"/>
<evidence type="ECO:0000313" key="3">
    <source>
        <dbReference type="EMBL" id="OBQ56219.1"/>
    </source>
</evidence>
<keyword evidence="4" id="KW-1185">Reference proteome</keyword>
<comment type="similarity">
    <text evidence="1">Belongs to the 4-hydroxybenzoyl-CoA thioesterase family.</text>
</comment>
<dbReference type="Gene3D" id="3.10.129.10">
    <property type="entry name" value="Hotdog Thioesterase"/>
    <property type="match status" value="1"/>
</dbReference>
<dbReference type="PANTHER" id="PTHR31793">
    <property type="entry name" value="4-HYDROXYBENZOYL-COA THIOESTERASE FAMILY MEMBER"/>
    <property type="match status" value="1"/>
</dbReference>
<proteinExistence type="inferred from homology"/>
<dbReference type="Pfam" id="PF13279">
    <property type="entry name" value="4HBT_2"/>
    <property type="match status" value="1"/>
</dbReference>
<gene>
    <name evidence="3" type="ORF">SP90_02570</name>
</gene>
<reference evidence="3 4" key="1">
    <citation type="submission" date="2015-01" db="EMBL/GenBank/DDBJ databases">
        <title>Desulfovibrio sp. JC271 draft genome sequence.</title>
        <authorList>
            <person name="Shivani Y."/>
            <person name="Subhash Y."/>
            <person name="Sasikala C."/>
            <person name="Ramana C.V."/>
        </authorList>
    </citation>
    <scope>NUCLEOTIDE SEQUENCE [LARGE SCALE GENOMIC DNA]</scope>
    <source>
        <strain evidence="3 4">JC271</strain>
    </source>
</reference>
<dbReference type="RefSeq" id="WP_066852245.1">
    <property type="nucleotide sequence ID" value="NZ_JXMS01000003.1"/>
</dbReference>
<dbReference type="SUPFAM" id="SSF54637">
    <property type="entry name" value="Thioesterase/thiol ester dehydrase-isomerase"/>
    <property type="match status" value="1"/>
</dbReference>
<evidence type="ECO:0000256" key="2">
    <source>
        <dbReference type="ARBA" id="ARBA00022801"/>
    </source>
</evidence>
<dbReference type="NCBIfam" id="TIGR00051">
    <property type="entry name" value="YbgC/FadM family acyl-CoA thioesterase"/>
    <property type="match status" value="1"/>
</dbReference>
<dbReference type="InterPro" id="IPR006684">
    <property type="entry name" value="YbgC/YbaW"/>
</dbReference>
<dbReference type="InterPro" id="IPR029069">
    <property type="entry name" value="HotDog_dom_sf"/>
</dbReference>
<dbReference type="GO" id="GO:0047617">
    <property type="term" value="F:fatty acyl-CoA hydrolase activity"/>
    <property type="evidence" value="ECO:0007669"/>
    <property type="project" value="TreeGrafter"/>
</dbReference>